<evidence type="ECO:0000313" key="1">
    <source>
        <dbReference type="EMBL" id="CDZ51364.1"/>
    </source>
</evidence>
<dbReference type="RefSeq" id="WP_046636834.1">
    <property type="nucleotide sequence ID" value="NZ_CCRK01000010.1"/>
</dbReference>
<name>A0A0T7GVP5_NEOGA</name>
<sequence>MAIEDRNIDLLKSIIADAQATAPFERDGYVWAVATQDEFCERLGGWSISKFFRLTSKPPFIREVAKIDGSNKTLLREGEPGPKTAASVAKHMSSLLRRYRDRCRKALIVERDTLACTMTGVPETDALAEVRIEKIDHLLNVLPTLTTGKEFGCLCGLAELWPEGYQIDILKTVLADWSAFMAGEKVAIWAAGDGGEKFFEFASMSVIRAFPQVAVELYVMDRQEQAMELTPELRRLSRYIQK</sequence>
<dbReference type="EMBL" id="CCRK01000010">
    <property type="protein sequence ID" value="CDZ51364.1"/>
    <property type="molecule type" value="Genomic_DNA"/>
</dbReference>
<protein>
    <submittedName>
        <fullName evidence="1">Uncharacterized protein</fullName>
    </submittedName>
</protein>
<dbReference type="AlphaFoldDB" id="A0A0T7GVP5"/>
<reference evidence="1 2" key="1">
    <citation type="submission" date="2014-08" db="EMBL/GenBank/DDBJ databases">
        <authorList>
            <person name="Chen Y.-H."/>
        </authorList>
    </citation>
    <scope>NUCLEOTIDE SEQUENCE [LARGE SCALE GENOMIC DNA]</scope>
</reference>
<proteinExistence type="predicted"/>
<accession>A0A0T7GVP5</accession>
<dbReference type="Proteomes" id="UP000039660">
    <property type="component" value="Unassembled WGS sequence"/>
</dbReference>
<evidence type="ECO:0000313" key="2">
    <source>
        <dbReference type="Proteomes" id="UP000039660"/>
    </source>
</evidence>
<organism evidence="1 2">
    <name type="scientific">Neorhizobium galegae bv. officinalis</name>
    <dbReference type="NCBI Taxonomy" id="323656"/>
    <lineage>
        <taxon>Bacteria</taxon>
        <taxon>Pseudomonadati</taxon>
        <taxon>Pseudomonadota</taxon>
        <taxon>Alphaproteobacteria</taxon>
        <taxon>Hyphomicrobiales</taxon>
        <taxon>Rhizobiaceae</taxon>
        <taxon>Rhizobium/Agrobacterium group</taxon>
        <taxon>Neorhizobium</taxon>
    </lineage>
</organism>
<gene>
    <name evidence="1" type="ORF">NGAL_HAMBI1189_39130</name>
</gene>